<dbReference type="AlphaFoldDB" id="A0AAV3TXH1"/>
<organism evidence="1 2">
    <name type="scientific">Halioxenophilus aromaticivorans</name>
    <dbReference type="NCBI Taxonomy" id="1306992"/>
    <lineage>
        <taxon>Bacteria</taxon>
        <taxon>Pseudomonadati</taxon>
        <taxon>Pseudomonadota</taxon>
        <taxon>Gammaproteobacteria</taxon>
        <taxon>Alteromonadales</taxon>
        <taxon>Alteromonadaceae</taxon>
        <taxon>Halioxenophilus</taxon>
    </lineage>
</organism>
<dbReference type="RefSeq" id="WP_345415115.1">
    <property type="nucleotide sequence ID" value="NZ_AP031496.1"/>
</dbReference>
<dbReference type="EMBL" id="BAABLX010000001">
    <property type="protein sequence ID" value="GAA4928462.1"/>
    <property type="molecule type" value="Genomic_DNA"/>
</dbReference>
<sequence>MLFRGFLLLFIIPILVACEITPRSSVSLAPVSRAVVQTSLENDPPGFICGVSTTGVRTSPKYYDDELNGDDLVIGTSHYASDDRPICRDKVAINQFGHMIFDLGPFAPARHARDDIGNGHVVGAIIMGQQEDAPQTMVDPNLGCRESELGRYIFGATTGSLNNLNGIIPIDNLDHPPPRTFQSSGIDIDDTHYSTEEFILLNDSDDVFVTNASGTSDVLLLTLNENMLDSINRTLQSFSPEAPFLWGLTLFPRLDVALEDYTQDCYTRLREVRLLLFFEPQD</sequence>
<name>A0AAV3TXH1_9ALTE</name>
<evidence type="ECO:0000313" key="2">
    <source>
        <dbReference type="Proteomes" id="UP001409585"/>
    </source>
</evidence>
<accession>A0AAV3TXH1</accession>
<protein>
    <submittedName>
        <fullName evidence="1">Uncharacterized protein</fullName>
    </submittedName>
</protein>
<proteinExistence type="predicted"/>
<gene>
    <name evidence="1" type="ORF">GCM10025791_00090</name>
</gene>
<comment type="caution">
    <text evidence="1">The sequence shown here is derived from an EMBL/GenBank/DDBJ whole genome shotgun (WGS) entry which is preliminary data.</text>
</comment>
<dbReference type="PROSITE" id="PS51257">
    <property type="entry name" value="PROKAR_LIPOPROTEIN"/>
    <property type="match status" value="1"/>
</dbReference>
<reference evidence="2" key="1">
    <citation type="journal article" date="2019" name="Int. J. Syst. Evol. Microbiol.">
        <title>The Global Catalogue of Microorganisms (GCM) 10K type strain sequencing project: providing services to taxonomists for standard genome sequencing and annotation.</title>
        <authorList>
            <consortium name="The Broad Institute Genomics Platform"/>
            <consortium name="The Broad Institute Genome Sequencing Center for Infectious Disease"/>
            <person name="Wu L."/>
            <person name="Ma J."/>
        </authorList>
    </citation>
    <scope>NUCLEOTIDE SEQUENCE [LARGE SCALE GENOMIC DNA]</scope>
    <source>
        <strain evidence="2">JCM 19134</strain>
    </source>
</reference>
<dbReference type="Proteomes" id="UP001409585">
    <property type="component" value="Unassembled WGS sequence"/>
</dbReference>
<evidence type="ECO:0000313" key="1">
    <source>
        <dbReference type="EMBL" id="GAA4928462.1"/>
    </source>
</evidence>
<keyword evidence="2" id="KW-1185">Reference proteome</keyword>